<dbReference type="EMBL" id="LVWD01000009">
    <property type="protein sequence ID" value="OAD42264.1"/>
    <property type="molecule type" value="Genomic_DNA"/>
</dbReference>
<dbReference type="AlphaFoldDB" id="A0A167I6F4"/>
<dbReference type="Proteomes" id="UP000185657">
    <property type="component" value="Unassembled WGS sequence"/>
</dbReference>
<evidence type="ECO:0000259" key="7">
    <source>
        <dbReference type="Pfam" id="PF04355"/>
    </source>
</evidence>
<evidence type="ECO:0000256" key="5">
    <source>
        <dbReference type="SAM" id="MobiDB-lite"/>
    </source>
</evidence>
<evidence type="ECO:0000256" key="1">
    <source>
        <dbReference type="ARBA" id="ARBA00022729"/>
    </source>
</evidence>
<dbReference type="GO" id="GO:1990063">
    <property type="term" value="C:Bam protein complex"/>
    <property type="evidence" value="ECO:0007669"/>
    <property type="project" value="TreeGrafter"/>
</dbReference>
<dbReference type="InterPro" id="IPR037873">
    <property type="entry name" value="BamE-like"/>
</dbReference>
<dbReference type="EMBL" id="CP017476">
    <property type="protein sequence ID" value="AOW11888.1"/>
    <property type="molecule type" value="Genomic_DNA"/>
</dbReference>
<evidence type="ECO:0000256" key="3">
    <source>
        <dbReference type="ARBA" id="ARBA00023237"/>
    </source>
</evidence>
<dbReference type="GO" id="GO:0043165">
    <property type="term" value="P:Gram-negative-bacterium-type cell outer membrane assembly"/>
    <property type="evidence" value="ECO:0007669"/>
    <property type="project" value="UniProtKB-UniRule"/>
</dbReference>
<dbReference type="Pfam" id="PF04355">
    <property type="entry name" value="BamE"/>
    <property type="match status" value="1"/>
</dbReference>
<feature type="region of interest" description="Disordered" evidence="5">
    <location>
        <begin position="164"/>
        <end position="190"/>
    </location>
</feature>
<evidence type="ECO:0000313" key="11">
    <source>
        <dbReference type="Proteomes" id="UP000185680"/>
    </source>
</evidence>
<sequence>MPFVRHPSSAVRCLALGLVVTAVSALSACSSVSDRLPSVGSVVTPYKIDIVQGNVVTREQAQALRAGMAREQVRDLLGSPLLASVFHADRWDYVFTFRRQGQATQSRRLTVFFKDAVLERFESDELPSEAEFVASLDTSRKPGKAPVLQATEEQLKAFEARNAVVTGGTNPPPVAPATNYPPLESPGAAK</sequence>
<keyword evidence="8" id="KW-0946">Virion</keyword>
<evidence type="ECO:0000256" key="2">
    <source>
        <dbReference type="ARBA" id="ARBA00023136"/>
    </source>
</evidence>
<evidence type="ECO:0000313" key="8">
    <source>
        <dbReference type="EMBL" id="AOW11888.1"/>
    </source>
</evidence>
<feature type="domain" description="Outer membrane protein assembly factor BamE" evidence="7">
    <location>
        <begin position="53"/>
        <end position="121"/>
    </location>
</feature>
<feature type="chain" id="PRO_5044549618" description="Outer membrane protein assembly factor BamE" evidence="6">
    <location>
        <begin position="29"/>
        <end position="190"/>
    </location>
</feature>
<dbReference type="PANTHER" id="PTHR37482">
    <property type="entry name" value="OUTER MEMBRANE PROTEIN ASSEMBLY FACTOR BAME"/>
    <property type="match status" value="1"/>
</dbReference>
<keyword evidence="3 4" id="KW-0998">Cell outer membrane</keyword>
<evidence type="ECO:0000256" key="6">
    <source>
        <dbReference type="SAM" id="SignalP"/>
    </source>
</evidence>
<keyword evidence="4" id="KW-0449">Lipoprotein</keyword>
<gene>
    <name evidence="4" type="primary">bamE</name>
    <name evidence="8" type="ORF">LPB072_02410</name>
    <name evidence="9" type="ORF">LPB72_08540</name>
</gene>
<evidence type="ECO:0000256" key="4">
    <source>
        <dbReference type="HAMAP-Rule" id="MF_00925"/>
    </source>
</evidence>
<dbReference type="Gene3D" id="3.30.1450.10">
    <property type="match status" value="1"/>
</dbReference>
<dbReference type="PROSITE" id="PS51257">
    <property type="entry name" value="PROKAR_LIPOPROTEIN"/>
    <property type="match status" value="1"/>
</dbReference>
<dbReference type="InterPro" id="IPR007450">
    <property type="entry name" value="BamE_dom"/>
</dbReference>
<comment type="function">
    <text evidence="4">Part of the outer membrane protein assembly complex, which is involved in assembly and insertion of beta-barrel proteins into the outer membrane.</text>
</comment>
<dbReference type="GO" id="GO:0030674">
    <property type="term" value="F:protein-macromolecule adaptor activity"/>
    <property type="evidence" value="ECO:0007669"/>
    <property type="project" value="TreeGrafter"/>
</dbReference>
<dbReference type="PANTHER" id="PTHR37482:SF1">
    <property type="entry name" value="OUTER MEMBRANE PROTEIN ASSEMBLY FACTOR BAME"/>
    <property type="match status" value="1"/>
</dbReference>
<comment type="subunit">
    <text evidence="4">Part of the Bam complex.</text>
</comment>
<feature type="signal peptide" evidence="6">
    <location>
        <begin position="1"/>
        <end position="28"/>
    </location>
</feature>
<dbReference type="Proteomes" id="UP000185680">
    <property type="component" value="Chromosome"/>
</dbReference>
<name>A0A167I6F4_9BURK</name>
<keyword evidence="1 4" id="KW-0732">Signal</keyword>
<evidence type="ECO:0000313" key="9">
    <source>
        <dbReference type="EMBL" id="OAD42264.1"/>
    </source>
</evidence>
<accession>A0A167I6F4</accession>
<dbReference type="STRING" id="1763535.LPB072_02410"/>
<dbReference type="KEGG" id="hyl:LPB072_02410"/>
<dbReference type="GO" id="GO:0051205">
    <property type="term" value="P:protein insertion into membrane"/>
    <property type="evidence" value="ECO:0007669"/>
    <property type="project" value="UniProtKB-UniRule"/>
</dbReference>
<dbReference type="OrthoDB" id="9808250at2"/>
<keyword evidence="8" id="KW-0261">Viral envelope protein</keyword>
<reference evidence="8 11" key="2">
    <citation type="submission" date="2016-10" db="EMBL/GenBank/DDBJ databases">
        <title>Hydorgenophaga sp. LPB0072 isolated from gastropod.</title>
        <authorList>
            <person name="Kim E."/>
            <person name="Yi H."/>
        </authorList>
    </citation>
    <scope>NUCLEOTIDE SEQUENCE [LARGE SCALE GENOMIC DNA]</scope>
    <source>
        <strain evidence="8 11">LPB0072</strain>
    </source>
</reference>
<dbReference type="InterPro" id="IPR026592">
    <property type="entry name" value="BamE"/>
</dbReference>
<evidence type="ECO:0000313" key="10">
    <source>
        <dbReference type="Proteomes" id="UP000185657"/>
    </source>
</evidence>
<reference evidence="9 10" key="1">
    <citation type="submission" date="2016-02" db="EMBL/GenBank/DDBJ databases">
        <title>Draft genome sequence of Hydrogenophaga sp. LPB0072.</title>
        <authorList>
            <person name="Shin S.-K."/>
            <person name="Yi H."/>
        </authorList>
    </citation>
    <scope>NUCLEOTIDE SEQUENCE [LARGE SCALE GENOMIC DNA]</scope>
    <source>
        <strain evidence="9 10">LPB0072</strain>
    </source>
</reference>
<protein>
    <recommendedName>
        <fullName evidence="4">Outer membrane protein assembly factor BamE</fullName>
    </recommendedName>
</protein>
<proteinExistence type="inferred from homology"/>
<comment type="similarity">
    <text evidence="4">Belongs to the BamE family.</text>
</comment>
<keyword evidence="10" id="KW-1185">Reference proteome</keyword>
<keyword evidence="2 4" id="KW-0472">Membrane</keyword>
<comment type="subcellular location">
    <subcellularLocation>
        <location evidence="4">Cell outer membrane</location>
        <topology evidence="4">Lipid-anchor</topology>
    </subcellularLocation>
</comment>
<dbReference type="HAMAP" id="MF_00925">
    <property type="entry name" value="OM_assembly_BamE"/>
    <property type="match status" value="1"/>
</dbReference>
<keyword evidence="4" id="KW-0564">Palmitate</keyword>
<organism evidence="8 11">
    <name type="scientific">Hydrogenophaga crassostreae</name>
    <dbReference type="NCBI Taxonomy" id="1763535"/>
    <lineage>
        <taxon>Bacteria</taxon>
        <taxon>Pseudomonadati</taxon>
        <taxon>Pseudomonadota</taxon>
        <taxon>Betaproteobacteria</taxon>
        <taxon>Burkholderiales</taxon>
        <taxon>Comamonadaceae</taxon>
        <taxon>Hydrogenophaga</taxon>
    </lineage>
</organism>